<feature type="transmembrane region" description="Helical" evidence="1">
    <location>
        <begin position="169"/>
        <end position="196"/>
    </location>
</feature>
<dbReference type="Pfam" id="PF02447">
    <property type="entry name" value="GntP_permease"/>
    <property type="match status" value="1"/>
</dbReference>
<evidence type="ECO:0000256" key="1">
    <source>
        <dbReference type="SAM" id="Phobius"/>
    </source>
</evidence>
<keyword evidence="1" id="KW-0472">Membrane</keyword>
<feature type="transmembrane region" description="Helical" evidence="1">
    <location>
        <begin position="58"/>
        <end position="78"/>
    </location>
</feature>
<dbReference type="InterPro" id="IPR003474">
    <property type="entry name" value="Glcn_transporter"/>
</dbReference>
<feature type="transmembrane region" description="Helical" evidence="1">
    <location>
        <begin position="139"/>
        <end position="157"/>
    </location>
</feature>
<evidence type="ECO:0000313" key="3">
    <source>
        <dbReference type="Proteomes" id="UP000468581"/>
    </source>
</evidence>
<feature type="transmembrane region" description="Helical" evidence="1">
    <location>
        <begin position="298"/>
        <end position="315"/>
    </location>
</feature>
<name>A0A6P0UK19_9FLAO</name>
<gene>
    <name evidence="2" type="ORF">GWK08_07700</name>
</gene>
<feature type="transmembrane region" description="Helical" evidence="1">
    <location>
        <begin position="102"/>
        <end position="127"/>
    </location>
</feature>
<evidence type="ECO:0000313" key="2">
    <source>
        <dbReference type="EMBL" id="NER13317.1"/>
    </source>
</evidence>
<dbReference type="GO" id="GO:0005886">
    <property type="term" value="C:plasma membrane"/>
    <property type="evidence" value="ECO:0007669"/>
    <property type="project" value="TreeGrafter"/>
</dbReference>
<dbReference type="AlphaFoldDB" id="A0A6P0UK19"/>
<dbReference type="NCBIfam" id="TIGR00791">
    <property type="entry name" value="gntP"/>
    <property type="match status" value="1"/>
</dbReference>
<dbReference type="PANTHER" id="PTHR30354:SF25">
    <property type="entry name" value="INNER MEMBRANE PERMEASE YGBN"/>
    <property type="match status" value="1"/>
</dbReference>
<dbReference type="PIRSF" id="PIRSF002746">
    <property type="entry name" value="Gluconate_transporter"/>
    <property type="match status" value="1"/>
</dbReference>
<feature type="transmembrane region" description="Helical" evidence="1">
    <location>
        <begin position="27"/>
        <end position="46"/>
    </location>
</feature>
<dbReference type="Proteomes" id="UP000468581">
    <property type="component" value="Unassembled WGS sequence"/>
</dbReference>
<sequence>MDYTLLSAILIGIAVLLFLILRLKIPAFISLLIASILTGLIAGLDAEQIIKTIQEGMGGTLGFVATVVGLGAIFGGILEHSGGANAIAAYLTKKMGTEKAPLAMLISGFVIAIPVFFDVAFIILIPVIYAIQRTTKKSLLLYAIPLLAGLAATHAFIPPTPGPIAVADIIGADIGWVIAIGFMAGIPTVLISGLVFGKYIAKKIHIDAPEAVSELKTSNLPSAKAIFAIIAVPILLILINSFVASDIISISNGTVKNIIKLIGHPFSALIIANIIAWYSLGILRGVKSKDLLQITTKSMAPAGTIILLTGAGGVFKQVLVNTGGGKMLAESLVDIGFPVLLFAFVTAALVRVIQGSATVAMITAAGLVAPLIINAGMDNASLACLVISIASGASIFSHVNDSGFWLVGQYLNLSEKDTFRSWSVMTTILALCGFTMAVILNSIL</sequence>
<feature type="transmembrane region" description="Helical" evidence="1">
    <location>
        <begin position="419"/>
        <end position="440"/>
    </location>
</feature>
<reference evidence="2 3" key="1">
    <citation type="submission" date="2020-01" db="EMBL/GenBank/DDBJ databases">
        <title>Leptobacterium flavescens.</title>
        <authorList>
            <person name="Wang G."/>
        </authorList>
    </citation>
    <scope>NUCLEOTIDE SEQUENCE [LARGE SCALE GENOMIC DNA]</scope>
    <source>
        <strain evidence="2 3">KCTC 22160</strain>
    </source>
</reference>
<feature type="transmembrane region" description="Helical" evidence="1">
    <location>
        <begin position="265"/>
        <end position="286"/>
    </location>
</feature>
<keyword evidence="1" id="KW-1133">Transmembrane helix</keyword>
<protein>
    <submittedName>
        <fullName evidence="2">Gluconate transporter</fullName>
    </submittedName>
</protein>
<accession>A0A6P0UK19</accession>
<comment type="caution">
    <text evidence="2">The sequence shown here is derived from an EMBL/GenBank/DDBJ whole genome shotgun (WGS) entry which is preliminary data.</text>
</comment>
<feature type="transmembrane region" description="Helical" evidence="1">
    <location>
        <begin position="5"/>
        <end position="21"/>
    </location>
</feature>
<dbReference type="EMBL" id="JAABOO010000002">
    <property type="protein sequence ID" value="NER13317.1"/>
    <property type="molecule type" value="Genomic_DNA"/>
</dbReference>
<feature type="transmembrane region" description="Helical" evidence="1">
    <location>
        <begin position="335"/>
        <end position="368"/>
    </location>
</feature>
<proteinExistence type="predicted"/>
<keyword evidence="3" id="KW-1185">Reference proteome</keyword>
<keyword evidence="1" id="KW-0812">Transmembrane</keyword>
<dbReference type="RefSeq" id="WP_163606360.1">
    <property type="nucleotide sequence ID" value="NZ_JAABOO010000002.1"/>
</dbReference>
<dbReference type="GO" id="GO:0015128">
    <property type="term" value="F:gluconate transmembrane transporter activity"/>
    <property type="evidence" value="ECO:0007669"/>
    <property type="project" value="InterPro"/>
</dbReference>
<dbReference type="PANTHER" id="PTHR30354">
    <property type="entry name" value="GNT FAMILY GLUCONATE TRANSPORTER"/>
    <property type="match status" value="1"/>
</dbReference>
<feature type="transmembrane region" description="Helical" evidence="1">
    <location>
        <begin position="225"/>
        <end position="245"/>
    </location>
</feature>
<organism evidence="2 3">
    <name type="scientific">Leptobacterium flavescens</name>
    <dbReference type="NCBI Taxonomy" id="472055"/>
    <lineage>
        <taxon>Bacteria</taxon>
        <taxon>Pseudomonadati</taxon>
        <taxon>Bacteroidota</taxon>
        <taxon>Flavobacteriia</taxon>
        <taxon>Flavobacteriales</taxon>
        <taxon>Flavobacteriaceae</taxon>
        <taxon>Leptobacterium</taxon>
    </lineage>
</organism>